<comment type="caution">
    <text evidence="1">The sequence shown here is derived from an EMBL/GenBank/DDBJ whole genome shotgun (WGS) entry which is preliminary data.</text>
</comment>
<accession>A0A9N9JI96</accession>
<organism evidence="1 2">
    <name type="scientific">Racocetra fulgida</name>
    <dbReference type="NCBI Taxonomy" id="60492"/>
    <lineage>
        <taxon>Eukaryota</taxon>
        <taxon>Fungi</taxon>
        <taxon>Fungi incertae sedis</taxon>
        <taxon>Mucoromycota</taxon>
        <taxon>Glomeromycotina</taxon>
        <taxon>Glomeromycetes</taxon>
        <taxon>Diversisporales</taxon>
        <taxon>Gigasporaceae</taxon>
        <taxon>Racocetra</taxon>
    </lineage>
</organism>
<feature type="non-terminal residue" evidence="1">
    <location>
        <position position="1"/>
    </location>
</feature>
<protein>
    <submittedName>
        <fullName evidence="1">19123_t:CDS:1</fullName>
    </submittedName>
</protein>
<sequence length="180" mass="20548">IILAMAERKMRIVEKPIPTYYGDEICHVNGIPYALNCLKTSFEFYMHQKRNQLMFPGDYQSSRVLSTQQSHFLANDHVFGISSVEKSGKLLTVRKTVPSGGARHPTEAILWAIDLDSSVNGWLCRFDPWTIDPLHQKRFELVEYVQLLKIYGALSEVYFPKCEDEILAVIHEILKSGSGD</sequence>
<gene>
    <name evidence="1" type="ORF">RFULGI_LOCUS15919</name>
</gene>
<keyword evidence="2" id="KW-1185">Reference proteome</keyword>
<evidence type="ECO:0000313" key="2">
    <source>
        <dbReference type="Proteomes" id="UP000789396"/>
    </source>
</evidence>
<dbReference type="AlphaFoldDB" id="A0A9N9JI96"/>
<dbReference type="Proteomes" id="UP000789396">
    <property type="component" value="Unassembled WGS sequence"/>
</dbReference>
<dbReference type="EMBL" id="CAJVPZ010053602">
    <property type="protein sequence ID" value="CAG8782099.1"/>
    <property type="molecule type" value="Genomic_DNA"/>
</dbReference>
<reference evidence="1" key="1">
    <citation type="submission" date="2021-06" db="EMBL/GenBank/DDBJ databases">
        <authorList>
            <person name="Kallberg Y."/>
            <person name="Tangrot J."/>
            <person name="Rosling A."/>
        </authorList>
    </citation>
    <scope>NUCLEOTIDE SEQUENCE</scope>
    <source>
        <strain evidence="1">IN212</strain>
    </source>
</reference>
<name>A0A9N9JI96_9GLOM</name>
<evidence type="ECO:0000313" key="1">
    <source>
        <dbReference type="EMBL" id="CAG8782099.1"/>
    </source>
</evidence>
<feature type="non-terminal residue" evidence="1">
    <location>
        <position position="180"/>
    </location>
</feature>
<proteinExistence type="predicted"/>